<dbReference type="Proteomes" id="UP001172457">
    <property type="component" value="Chromosome 1"/>
</dbReference>
<comment type="caution">
    <text evidence="2">The sequence shown here is derived from an EMBL/GenBank/DDBJ whole genome shotgun (WGS) entry which is preliminary data.</text>
</comment>
<evidence type="ECO:0000313" key="3">
    <source>
        <dbReference type="Proteomes" id="UP001172457"/>
    </source>
</evidence>
<dbReference type="AlphaFoldDB" id="A0AA38WVA4"/>
<proteinExistence type="predicted"/>
<reference evidence="2" key="1">
    <citation type="submission" date="2023-03" db="EMBL/GenBank/DDBJ databases">
        <title>Chromosome-scale reference genome and RAD-based genetic map of yellow starthistle (Centaurea solstitialis) reveal putative structural variation and QTLs associated with invader traits.</title>
        <authorList>
            <person name="Reatini B."/>
            <person name="Cang F.A."/>
            <person name="Jiang Q."/>
            <person name="Mckibben M.T.W."/>
            <person name="Barker M.S."/>
            <person name="Rieseberg L.H."/>
            <person name="Dlugosch K.M."/>
        </authorList>
    </citation>
    <scope>NUCLEOTIDE SEQUENCE</scope>
    <source>
        <strain evidence="2">CAN-66</strain>
        <tissue evidence="2">Leaf</tissue>
    </source>
</reference>
<organism evidence="2 3">
    <name type="scientific">Centaurea solstitialis</name>
    <name type="common">yellow star-thistle</name>
    <dbReference type="NCBI Taxonomy" id="347529"/>
    <lineage>
        <taxon>Eukaryota</taxon>
        <taxon>Viridiplantae</taxon>
        <taxon>Streptophyta</taxon>
        <taxon>Embryophyta</taxon>
        <taxon>Tracheophyta</taxon>
        <taxon>Spermatophyta</taxon>
        <taxon>Magnoliopsida</taxon>
        <taxon>eudicotyledons</taxon>
        <taxon>Gunneridae</taxon>
        <taxon>Pentapetalae</taxon>
        <taxon>asterids</taxon>
        <taxon>campanulids</taxon>
        <taxon>Asterales</taxon>
        <taxon>Asteraceae</taxon>
        <taxon>Carduoideae</taxon>
        <taxon>Cardueae</taxon>
        <taxon>Centaureinae</taxon>
        <taxon>Centaurea</taxon>
    </lineage>
</organism>
<evidence type="ECO:0000256" key="1">
    <source>
        <dbReference type="SAM" id="MobiDB-lite"/>
    </source>
</evidence>
<evidence type="ECO:0000313" key="2">
    <source>
        <dbReference type="EMBL" id="KAJ9566376.1"/>
    </source>
</evidence>
<sequence length="211" mass="23343">MLGFPLRCDETDEFRHKMNRLERGADLYREVEGLIAAVKDATGKGFFNRVPLPNNGLLISSLHYADDAIFLGRGVRIMCKIVTGFTMSNDWILDWESGYFIPLCMFCSLRFPTVVSEPLPKPNRSDSIFRKPNVTTIDGGTAAVSRSDLQADRRRTEPPAGYTTVCGDRRLTPIEPPAAPPYVVAASAVEGNHHRTTDCGGGGVDDNHSRW</sequence>
<feature type="region of interest" description="Disordered" evidence="1">
    <location>
        <begin position="146"/>
        <end position="169"/>
    </location>
</feature>
<name>A0AA38WVA4_9ASTR</name>
<gene>
    <name evidence="2" type="ORF">OSB04_002342</name>
</gene>
<accession>A0AA38WVA4</accession>
<protein>
    <submittedName>
        <fullName evidence="2">Uncharacterized protein</fullName>
    </submittedName>
</protein>
<dbReference type="EMBL" id="JARYMX010000001">
    <property type="protein sequence ID" value="KAJ9566376.1"/>
    <property type="molecule type" value="Genomic_DNA"/>
</dbReference>
<keyword evidence="3" id="KW-1185">Reference proteome</keyword>